<evidence type="ECO:0000313" key="2">
    <source>
        <dbReference type="Proteomes" id="UP000265520"/>
    </source>
</evidence>
<feature type="non-terminal residue" evidence="1">
    <location>
        <position position="145"/>
    </location>
</feature>
<dbReference type="AlphaFoldDB" id="A0A392PX59"/>
<sequence>MNTSANTCEIVELSEEIFPEFETDGKPESSCSYKLGKRYSIEDDINRLFQAIEIKSSSRGHSISRSQKSALKRPIKVCPSQASGIGIAEPVSLKQALRGLCISQASEMAALKRSSKQCSSSRVSEVGTVKKLVEISLVPEISTPS</sequence>
<keyword evidence="1" id="KW-0418">Kinase</keyword>
<proteinExistence type="predicted"/>
<keyword evidence="2" id="KW-1185">Reference proteome</keyword>
<reference evidence="1 2" key="1">
    <citation type="journal article" date="2018" name="Front. Plant Sci.">
        <title>Red Clover (Trifolium pratense) and Zigzag Clover (T. medium) - A Picture of Genomic Similarities and Differences.</title>
        <authorList>
            <person name="Dluhosova J."/>
            <person name="Istvanek J."/>
            <person name="Nedelnik J."/>
            <person name="Repkova J."/>
        </authorList>
    </citation>
    <scope>NUCLEOTIDE SEQUENCE [LARGE SCALE GENOMIC DNA]</scope>
    <source>
        <strain evidence="2">cv. 10/8</strain>
        <tissue evidence="1">Leaf</tissue>
    </source>
</reference>
<accession>A0A392PX59</accession>
<organism evidence="1 2">
    <name type="scientific">Trifolium medium</name>
    <dbReference type="NCBI Taxonomy" id="97028"/>
    <lineage>
        <taxon>Eukaryota</taxon>
        <taxon>Viridiplantae</taxon>
        <taxon>Streptophyta</taxon>
        <taxon>Embryophyta</taxon>
        <taxon>Tracheophyta</taxon>
        <taxon>Spermatophyta</taxon>
        <taxon>Magnoliopsida</taxon>
        <taxon>eudicotyledons</taxon>
        <taxon>Gunneridae</taxon>
        <taxon>Pentapetalae</taxon>
        <taxon>rosids</taxon>
        <taxon>fabids</taxon>
        <taxon>Fabales</taxon>
        <taxon>Fabaceae</taxon>
        <taxon>Papilionoideae</taxon>
        <taxon>50 kb inversion clade</taxon>
        <taxon>NPAAA clade</taxon>
        <taxon>Hologalegina</taxon>
        <taxon>IRL clade</taxon>
        <taxon>Trifolieae</taxon>
        <taxon>Trifolium</taxon>
    </lineage>
</organism>
<name>A0A392PX59_9FABA</name>
<dbReference type="GO" id="GO:0016301">
    <property type="term" value="F:kinase activity"/>
    <property type="evidence" value="ECO:0007669"/>
    <property type="project" value="UniProtKB-KW"/>
</dbReference>
<dbReference type="Proteomes" id="UP000265520">
    <property type="component" value="Unassembled WGS sequence"/>
</dbReference>
<comment type="caution">
    <text evidence="1">The sequence shown here is derived from an EMBL/GenBank/DDBJ whole genome shotgun (WGS) entry which is preliminary data.</text>
</comment>
<evidence type="ECO:0000313" key="1">
    <source>
        <dbReference type="EMBL" id="MCI16099.1"/>
    </source>
</evidence>
<dbReference type="EMBL" id="LXQA010099407">
    <property type="protein sequence ID" value="MCI16099.1"/>
    <property type="molecule type" value="Genomic_DNA"/>
</dbReference>
<protein>
    <submittedName>
        <fullName evidence="1">Serine/threonine-protein kinase KIPK-like</fullName>
    </submittedName>
</protein>
<keyword evidence="1" id="KW-0808">Transferase</keyword>